<evidence type="ECO:0000313" key="2">
    <source>
        <dbReference type="Proteomes" id="UP000299102"/>
    </source>
</evidence>
<proteinExistence type="predicted"/>
<keyword evidence="2" id="KW-1185">Reference proteome</keyword>
<organism evidence="1 2">
    <name type="scientific">Eumeta variegata</name>
    <name type="common">Bagworm moth</name>
    <name type="synonym">Eumeta japonica</name>
    <dbReference type="NCBI Taxonomy" id="151549"/>
    <lineage>
        <taxon>Eukaryota</taxon>
        <taxon>Metazoa</taxon>
        <taxon>Ecdysozoa</taxon>
        <taxon>Arthropoda</taxon>
        <taxon>Hexapoda</taxon>
        <taxon>Insecta</taxon>
        <taxon>Pterygota</taxon>
        <taxon>Neoptera</taxon>
        <taxon>Endopterygota</taxon>
        <taxon>Lepidoptera</taxon>
        <taxon>Glossata</taxon>
        <taxon>Ditrysia</taxon>
        <taxon>Tineoidea</taxon>
        <taxon>Psychidae</taxon>
        <taxon>Oiketicinae</taxon>
        <taxon>Eumeta</taxon>
    </lineage>
</organism>
<accession>A0A4C1TQM1</accession>
<dbReference type="EMBL" id="BGZK01000078">
    <property type="protein sequence ID" value="GBP16267.1"/>
    <property type="molecule type" value="Genomic_DNA"/>
</dbReference>
<name>A0A4C1TQM1_EUMVA</name>
<comment type="caution">
    <text evidence="1">The sequence shown here is derived from an EMBL/GenBank/DDBJ whole genome shotgun (WGS) entry which is preliminary data.</text>
</comment>
<dbReference type="AlphaFoldDB" id="A0A4C1TQM1"/>
<protein>
    <submittedName>
        <fullName evidence="1">Uncharacterized protein</fullName>
    </submittedName>
</protein>
<gene>
    <name evidence="1" type="ORF">EVAR_93635_1</name>
</gene>
<evidence type="ECO:0000313" key="1">
    <source>
        <dbReference type="EMBL" id="GBP16267.1"/>
    </source>
</evidence>
<dbReference type="Proteomes" id="UP000299102">
    <property type="component" value="Unassembled WGS sequence"/>
</dbReference>
<sequence length="81" mass="8944">MGPEWKVGSEVKTGPRYEPRAIESVVLISKNKTSVKLILILSNKTRPRNIPCRSAVKEAVSSEVAIQKLPPLQTSGRTLFL</sequence>
<reference evidence="1 2" key="1">
    <citation type="journal article" date="2019" name="Commun. Biol.">
        <title>The bagworm genome reveals a unique fibroin gene that provides high tensile strength.</title>
        <authorList>
            <person name="Kono N."/>
            <person name="Nakamura H."/>
            <person name="Ohtoshi R."/>
            <person name="Tomita M."/>
            <person name="Numata K."/>
            <person name="Arakawa K."/>
        </authorList>
    </citation>
    <scope>NUCLEOTIDE SEQUENCE [LARGE SCALE GENOMIC DNA]</scope>
</reference>